<dbReference type="OrthoDB" id="2633250at2"/>
<keyword evidence="3" id="KW-0732">Signal</keyword>
<feature type="domain" description="SMP-30/Gluconolactonase/LRE-like region" evidence="4">
    <location>
        <begin position="82"/>
        <end position="326"/>
    </location>
</feature>
<dbReference type="Pfam" id="PF08450">
    <property type="entry name" value="SGL"/>
    <property type="match status" value="1"/>
</dbReference>
<reference evidence="5" key="2">
    <citation type="submission" date="2019-11" db="EMBL/GenBank/DDBJ databases">
        <title>Improved Assembly of Tolypothrix boutellei genome.</title>
        <authorList>
            <person name="Sarangi A.N."/>
            <person name="Mukherjee M."/>
            <person name="Ghosh S."/>
            <person name="Singh D."/>
            <person name="Das A."/>
            <person name="Kant S."/>
            <person name="Prusty A."/>
            <person name="Tripathy S."/>
        </authorList>
    </citation>
    <scope>NUCLEOTIDE SEQUENCE</scope>
    <source>
        <strain evidence="5">VB521301</strain>
    </source>
</reference>
<keyword evidence="7" id="KW-1185">Reference proteome</keyword>
<accession>A0A0C1R9V0</accession>
<proteinExistence type="inferred from homology"/>
<organism evidence="6">
    <name type="scientific">Tolypothrix bouteillei VB521301</name>
    <dbReference type="NCBI Taxonomy" id="1479485"/>
    <lineage>
        <taxon>Bacteria</taxon>
        <taxon>Bacillati</taxon>
        <taxon>Cyanobacteriota</taxon>
        <taxon>Cyanophyceae</taxon>
        <taxon>Nostocales</taxon>
        <taxon>Tolypothrichaceae</taxon>
        <taxon>Tolypothrix</taxon>
    </lineage>
</organism>
<evidence type="ECO:0000256" key="3">
    <source>
        <dbReference type="SAM" id="SignalP"/>
    </source>
</evidence>
<comment type="similarity">
    <text evidence="1">Belongs to the SMP-30/CGR1 family.</text>
</comment>
<evidence type="ECO:0000259" key="4">
    <source>
        <dbReference type="Pfam" id="PF08450"/>
    </source>
</evidence>
<feature type="chain" id="PRO_5036626544" evidence="3">
    <location>
        <begin position="26"/>
        <end position="343"/>
    </location>
</feature>
<reference evidence="6" key="1">
    <citation type="journal article" date="2015" name="Genome Announc.">
        <title>Draft Genome Sequence of Tolypothrix boutellei Strain VB521301.</title>
        <authorList>
            <person name="Chandrababunaidu M.M."/>
            <person name="Singh D."/>
            <person name="Sen D."/>
            <person name="Bhan S."/>
            <person name="Das S."/>
            <person name="Gupta A."/>
            <person name="Adhikary S.P."/>
            <person name="Tripathy S."/>
        </authorList>
    </citation>
    <scope>NUCLEOTIDE SEQUENCE</scope>
    <source>
        <strain evidence="6">VB521301</strain>
    </source>
</reference>
<dbReference type="InterPro" id="IPR011042">
    <property type="entry name" value="6-blade_b-propeller_TolB-like"/>
</dbReference>
<dbReference type="Proteomes" id="UP000029738">
    <property type="component" value="Unassembled WGS sequence"/>
</dbReference>
<sequence>MLLRNITNTILRVALCSLSLTVLFAASNNNFTEARSSSELEALKSLANKTSVKPSHINRKQGLQAIVGLNAQVEKVATGFKFTEGPLWHPQGFLLFSDIAENSIYKWIPKKKSEIFRRPSGNANGNTLDREGRLIAGEHSGRRVSRIEKDGKITTLASYYEGKRLNSPNDLVVKSDGSIYFTDPPYGISKEQEELGFYGVYRLTPDGKLTLLVNDFVRPNGIAFSPDEKKLYVNDSEKSHIRVFDIKSNGTLENGRIFAEQKDSSKQGVPDGMKVDVRGNVYSTGPGGVWVFSPSGKLLGKIDVPEVSTNVAWGDRDYKSLYITATTSLYRIRLNIAGIKPGQ</sequence>
<gene>
    <name evidence="6" type="ORF">DA73_0213070</name>
    <name evidence="5" type="ORF">DA73_0400035740</name>
</gene>
<dbReference type="EMBL" id="JHEG04000001">
    <property type="protein sequence ID" value="KAF3890208.1"/>
    <property type="molecule type" value="Genomic_DNA"/>
</dbReference>
<dbReference type="SUPFAM" id="SSF63829">
    <property type="entry name" value="Calcium-dependent phosphotriesterase"/>
    <property type="match status" value="1"/>
</dbReference>
<dbReference type="AlphaFoldDB" id="A0A0C1R9V0"/>
<dbReference type="Gene3D" id="2.120.10.30">
    <property type="entry name" value="TolB, C-terminal domain"/>
    <property type="match status" value="1"/>
</dbReference>
<evidence type="ECO:0000256" key="2">
    <source>
        <dbReference type="ARBA" id="ARBA00022801"/>
    </source>
</evidence>
<dbReference type="GO" id="GO:0016787">
    <property type="term" value="F:hydrolase activity"/>
    <property type="evidence" value="ECO:0007669"/>
    <property type="project" value="UniProtKB-KW"/>
</dbReference>
<dbReference type="InterPro" id="IPR051262">
    <property type="entry name" value="SMP-30/CGR1_Lactonase"/>
</dbReference>
<dbReference type="EMBL" id="JHEG02000037">
    <property type="protein sequence ID" value="KIE12453.1"/>
    <property type="molecule type" value="Genomic_DNA"/>
</dbReference>
<evidence type="ECO:0000313" key="6">
    <source>
        <dbReference type="EMBL" id="KIE12453.1"/>
    </source>
</evidence>
<evidence type="ECO:0000313" key="5">
    <source>
        <dbReference type="EMBL" id="KAF3890208.1"/>
    </source>
</evidence>
<dbReference type="STRING" id="1479485.DA73_0213070"/>
<name>A0A0C1R9V0_9CYAN</name>
<dbReference type="PANTHER" id="PTHR47572">
    <property type="entry name" value="LIPOPROTEIN-RELATED"/>
    <property type="match status" value="1"/>
</dbReference>
<protein>
    <submittedName>
        <fullName evidence="5 6">Gluconolactonase</fullName>
    </submittedName>
</protein>
<dbReference type="PANTHER" id="PTHR47572:SF4">
    <property type="entry name" value="LACTONASE DRP35"/>
    <property type="match status" value="1"/>
</dbReference>
<evidence type="ECO:0000313" key="7">
    <source>
        <dbReference type="Proteomes" id="UP000029738"/>
    </source>
</evidence>
<keyword evidence="2" id="KW-0378">Hydrolase</keyword>
<feature type="signal peptide" evidence="3">
    <location>
        <begin position="1"/>
        <end position="25"/>
    </location>
</feature>
<dbReference type="InterPro" id="IPR013658">
    <property type="entry name" value="SGL"/>
</dbReference>
<comment type="caution">
    <text evidence="6">The sequence shown here is derived from an EMBL/GenBank/DDBJ whole genome shotgun (WGS) entry which is preliminary data.</text>
</comment>
<evidence type="ECO:0000256" key="1">
    <source>
        <dbReference type="ARBA" id="ARBA00008853"/>
    </source>
</evidence>